<protein>
    <submittedName>
        <fullName evidence="2">Unannotated protein</fullName>
    </submittedName>
</protein>
<dbReference type="Pfam" id="PF13561">
    <property type="entry name" value="adh_short_C2"/>
    <property type="match status" value="1"/>
</dbReference>
<dbReference type="NCBIfam" id="NF005559">
    <property type="entry name" value="PRK07231.1"/>
    <property type="match status" value="1"/>
</dbReference>
<dbReference type="EMBL" id="CAEZZU010000149">
    <property type="protein sequence ID" value="CAB4783612.1"/>
    <property type="molecule type" value="Genomic_DNA"/>
</dbReference>
<dbReference type="FunFam" id="3.40.50.720:FF:000084">
    <property type="entry name" value="Short-chain dehydrogenase reductase"/>
    <property type="match status" value="1"/>
</dbReference>
<dbReference type="Gene3D" id="3.40.50.720">
    <property type="entry name" value="NAD(P)-binding Rossmann-like Domain"/>
    <property type="match status" value="1"/>
</dbReference>
<dbReference type="GO" id="GO:0016616">
    <property type="term" value="F:oxidoreductase activity, acting on the CH-OH group of donors, NAD or NADP as acceptor"/>
    <property type="evidence" value="ECO:0007669"/>
    <property type="project" value="TreeGrafter"/>
</dbReference>
<proteinExistence type="inferred from homology"/>
<name>A0A6J6WET1_9ZZZZ</name>
<comment type="similarity">
    <text evidence="1">Belongs to the short-chain dehydrogenases/reductases (SDR) family.</text>
</comment>
<sequence length="288" mass="29831">MCVARGGFGLPSSRPHNSGLLRDDGQMGLLDGELAIVTGGGAGIGRATCERLAQEGAHVAVLDIDPESAARVAADIGGVAVVADVADPEQCARGIAEAHEALGGLTILVNNAGVGAAMPLHSYSDDDWERIIGVNLSGTFYAMRTAIPLMRKKGGCIVNNASLTGVRPTRYEAPYSAAKAGVISLTMAAALEYAPSIRVNCVSPGFIDTALTEIVLVDDERRSIVEKATPLQRVGTPEDCANVIVFLASPLAAYVTGQNILIDGGSFLPNTQADAVLQSFVARNTKDS</sequence>
<dbReference type="InterPro" id="IPR020904">
    <property type="entry name" value="Sc_DH/Rdtase_CS"/>
</dbReference>
<evidence type="ECO:0000313" key="2">
    <source>
        <dbReference type="EMBL" id="CAB4783612.1"/>
    </source>
</evidence>
<dbReference type="SUPFAM" id="SSF51735">
    <property type="entry name" value="NAD(P)-binding Rossmann-fold domains"/>
    <property type="match status" value="1"/>
</dbReference>
<dbReference type="InterPro" id="IPR002347">
    <property type="entry name" value="SDR_fam"/>
</dbReference>
<dbReference type="PANTHER" id="PTHR42760">
    <property type="entry name" value="SHORT-CHAIN DEHYDROGENASES/REDUCTASES FAMILY MEMBER"/>
    <property type="match status" value="1"/>
</dbReference>
<evidence type="ECO:0000256" key="1">
    <source>
        <dbReference type="ARBA" id="ARBA00006484"/>
    </source>
</evidence>
<organism evidence="2">
    <name type="scientific">freshwater metagenome</name>
    <dbReference type="NCBI Taxonomy" id="449393"/>
    <lineage>
        <taxon>unclassified sequences</taxon>
        <taxon>metagenomes</taxon>
        <taxon>ecological metagenomes</taxon>
    </lineage>
</organism>
<dbReference type="InterPro" id="IPR036291">
    <property type="entry name" value="NAD(P)-bd_dom_sf"/>
</dbReference>
<dbReference type="AlphaFoldDB" id="A0A6J6WET1"/>
<dbReference type="PRINTS" id="PR00081">
    <property type="entry name" value="GDHRDH"/>
</dbReference>
<accession>A0A6J6WET1</accession>
<dbReference type="PANTHER" id="PTHR42760:SF40">
    <property type="entry name" value="3-OXOACYL-[ACYL-CARRIER-PROTEIN] REDUCTASE, CHLOROPLASTIC"/>
    <property type="match status" value="1"/>
</dbReference>
<dbReference type="GO" id="GO:0030497">
    <property type="term" value="P:fatty acid elongation"/>
    <property type="evidence" value="ECO:0007669"/>
    <property type="project" value="TreeGrafter"/>
</dbReference>
<gene>
    <name evidence="2" type="ORF">UFOPK2925_01003</name>
</gene>
<reference evidence="2" key="1">
    <citation type="submission" date="2020-05" db="EMBL/GenBank/DDBJ databases">
        <authorList>
            <person name="Chiriac C."/>
            <person name="Salcher M."/>
            <person name="Ghai R."/>
            <person name="Kavagutti S V."/>
        </authorList>
    </citation>
    <scope>NUCLEOTIDE SEQUENCE</scope>
</reference>
<dbReference type="PROSITE" id="PS00061">
    <property type="entry name" value="ADH_SHORT"/>
    <property type="match status" value="1"/>
</dbReference>
<dbReference type="PRINTS" id="PR00080">
    <property type="entry name" value="SDRFAMILY"/>
</dbReference>